<accession>A0ABS6DZS3</accession>
<gene>
    <name evidence="3" type="ORF">KQI20_12905</name>
</gene>
<comment type="caution">
    <text evidence="3">The sequence shown here is derived from an EMBL/GenBank/DDBJ whole genome shotgun (WGS) entry which is preliminary data.</text>
</comment>
<sequence length="430" mass="48823">MKTKLLVLFTIITTIGVAMIVLKDNFGEYNKQVNYGYKLLEEGKYEEAVLAFNKAINIDKKKDRAYTGLMDTYKKENGEDAAQEIYNVASRAMLSAADTKAIQQRYEEIRNEYIKETGQDILPPTPQPNKANLANNNQSTSDTDNVKDKSNTESTTTDLYQSAEKQLKDAYGMISDTEFEYTLTDSESQIISSDDSGIIRIVYEDLDSNGTEEMIVTRVEDENLVIEVYTVNGTSINVVPIQCFAGDEKDSEEPGDGVNYKLFATDRFEKNANIFIKNYDGKKYLCVEYGDGLVINSGDEDFEQRTLDIYEFDGETLSIINGYTSEIDFLWDGDEEENTYIVSDEATNMYDEYDDESEFIQELKSILGDYDLSGLWSDRAYLTNYTDDRDKHYSKASDRCSGVEDILNITSYLKDENSDSDVILDIDTCN</sequence>
<reference evidence="3 4" key="1">
    <citation type="submission" date="2021-06" db="EMBL/GenBank/DDBJ databases">
        <authorList>
            <person name="Sun Q."/>
            <person name="Li D."/>
        </authorList>
    </citation>
    <scope>NUCLEOTIDE SEQUENCE [LARGE SCALE GENOMIC DNA]</scope>
    <source>
        <strain evidence="3 4">N19</strain>
    </source>
</reference>
<name>A0ABS6DZS3_9FIRM</name>
<proteinExistence type="predicted"/>
<protein>
    <submittedName>
        <fullName evidence="3">Tetratricopeptide repeat protein</fullName>
    </submittedName>
</protein>
<dbReference type="InterPro" id="IPR019734">
    <property type="entry name" value="TPR_rpt"/>
</dbReference>
<evidence type="ECO:0000313" key="4">
    <source>
        <dbReference type="Proteomes" id="UP001196301"/>
    </source>
</evidence>
<feature type="compositionally biased region" description="Polar residues" evidence="2">
    <location>
        <begin position="128"/>
        <end position="143"/>
    </location>
</feature>
<keyword evidence="4" id="KW-1185">Reference proteome</keyword>
<evidence type="ECO:0000256" key="2">
    <source>
        <dbReference type="SAM" id="MobiDB-lite"/>
    </source>
</evidence>
<dbReference type="Proteomes" id="UP001196301">
    <property type="component" value="Unassembled WGS sequence"/>
</dbReference>
<dbReference type="PROSITE" id="PS50005">
    <property type="entry name" value="TPR"/>
    <property type="match status" value="1"/>
</dbReference>
<dbReference type="EMBL" id="JAHLOQ010000050">
    <property type="protein sequence ID" value="MBU5337343.1"/>
    <property type="molecule type" value="Genomic_DNA"/>
</dbReference>
<feature type="repeat" description="TPR" evidence="1">
    <location>
        <begin position="29"/>
        <end position="62"/>
    </location>
</feature>
<keyword evidence="1" id="KW-0802">TPR repeat</keyword>
<feature type="region of interest" description="Disordered" evidence="2">
    <location>
        <begin position="118"/>
        <end position="158"/>
    </location>
</feature>
<organism evidence="3 4">
    <name type="scientific">Intestinibacter bartlettii</name>
    <dbReference type="NCBI Taxonomy" id="261299"/>
    <lineage>
        <taxon>Bacteria</taxon>
        <taxon>Bacillati</taxon>
        <taxon>Bacillota</taxon>
        <taxon>Clostridia</taxon>
        <taxon>Peptostreptococcales</taxon>
        <taxon>Peptostreptococcaceae</taxon>
        <taxon>Intestinibacter</taxon>
    </lineage>
</organism>
<evidence type="ECO:0000256" key="1">
    <source>
        <dbReference type="PROSITE-ProRule" id="PRU00339"/>
    </source>
</evidence>
<evidence type="ECO:0000313" key="3">
    <source>
        <dbReference type="EMBL" id="MBU5337343.1"/>
    </source>
</evidence>
<dbReference type="RefSeq" id="WP_216571950.1">
    <property type="nucleotide sequence ID" value="NZ_JAHLOQ010000050.1"/>
</dbReference>